<organism evidence="1 2">
    <name type="scientific">Agrobacterium tumefaciens</name>
    <dbReference type="NCBI Taxonomy" id="358"/>
    <lineage>
        <taxon>Bacteria</taxon>
        <taxon>Pseudomonadati</taxon>
        <taxon>Pseudomonadota</taxon>
        <taxon>Alphaproteobacteria</taxon>
        <taxon>Hyphomicrobiales</taxon>
        <taxon>Rhizobiaceae</taxon>
        <taxon>Rhizobium/Agrobacterium group</taxon>
        <taxon>Agrobacterium</taxon>
        <taxon>Agrobacterium tumefaciens complex</taxon>
    </lineage>
</organism>
<sequence length="169" mass="18475">MTFQDGLQNLIGKPVVQSKYIYGSIFHLLFAADGGEVELVCNGCQWVVLNDGGEVLLHDEAVLSSEALSGVFTGLRLRSQEVLPASLSLRFDGAVFHAFMTEEYHLDIHEGVALGSPEWRQLPEAARDSFVIVSRPRKTVGWEFSAYSNLADVSWGAAYLAMQEASHGG</sequence>
<accession>A0A2L2LL95</accession>
<evidence type="ECO:0000313" key="1">
    <source>
        <dbReference type="EMBL" id="AVH45112.1"/>
    </source>
</evidence>
<protein>
    <submittedName>
        <fullName evidence="1">Uncharacterized protein</fullName>
    </submittedName>
</protein>
<evidence type="ECO:0000313" key="2">
    <source>
        <dbReference type="Proteomes" id="UP000237717"/>
    </source>
</evidence>
<gene>
    <name evidence="1" type="ORF">At1D1609_50750</name>
</gene>
<dbReference type="AlphaFoldDB" id="A0A2L2LL95"/>
<name>A0A2L2LL95_AGRTU</name>
<dbReference type="RefSeq" id="WP_104680217.1">
    <property type="nucleotide sequence ID" value="NZ_CP026925.1"/>
</dbReference>
<proteinExistence type="predicted"/>
<dbReference type="EMBL" id="CP026925">
    <property type="protein sequence ID" value="AVH45112.1"/>
    <property type="molecule type" value="Genomic_DNA"/>
</dbReference>
<reference evidence="1 2" key="1">
    <citation type="submission" date="2018-02" db="EMBL/GenBank/DDBJ databases">
        <title>Complete genome sequence of Agrobacterium tumefaciens 1D1609.</title>
        <authorList>
            <person name="Cho S.-T."/>
            <person name="Haryono M."/>
            <person name="Chang H.-H."/>
            <person name="Santos M.N."/>
            <person name="Lai E.-M."/>
            <person name="Kuo C.-H."/>
        </authorList>
    </citation>
    <scope>NUCLEOTIDE SEQUENCE [LARGE SCALE GENOMIC DNA]</scope>
    <source>
        <strain evidence="1 2">1D1609</strain>
    </source>
</reference>
<dbReference type="Proteomes" id="UP000237717">
    <property type="component" value="Chromosome II"/>
</dbReference>